<evidence type="ECO:0000256" key="9">
    <source>
        <dbReference type="ARBA" id="ARBA00022833"/>
    </source>
</evidence>
<keyword evidence="7 13" id="KW-0863">Zinc-finger</keyword>
<evidence type="ECO:0000313" key="19">
    <source>
        <dbReference type="Proteomes" id="UP000620104"/>
    </source>
</evidence>
<evidence type="ECO:0000259" key="17">
    <source>
        <dbReference type="PROSITE" id="PS50089"/>
    </source>
</evidence>
<dbReference type="EMBL" id="BLZA01000017">
    <property type="protein sequence ID" value="GHJ86044.1"/>
    <property type="molecule type" value="Genomic_DNA"/>
</dbReference>
<dbReference type="Pfam" id="PF08647">
    <property type="entry name" value="BRE1"/>
    <property type="match status" value="1"/>
</dbReference>
<comment type="catalytic activity">
    <reaction evidence="1 14">
        <text>S-ubiquitinyl-[E2 ubiquitin-conjugating enzyme]-L-cysteine + [acceptor protein]-L-lysine = [E2 ubiquitin-conjugating enzyme]-L-cysteine + N(6)-ubiquitinyl-[acceptor protein]-L-lysine.</text>
        <dbReference type="EC" id="2.3.2.27"/>
    </reaction>
</comment>
<dbReference type="CDD" id="cd16499">
    <property type="entry name" value="RING-HC_Bre1-like"/>
    <property type="match status" value="1"/>
</dbReference>
<dbReference type="InterPro" id="IPR013956">
    <property type="entry name" value="E3_ubiquit_lig_Bre1"/>
</dbReference>
<dbReference type="Gene3D" id="3.30.40.10">
    <property type="entry name" value="Zinc/RING finger domain, C3HC4 (zinc finger)"/>
    <property type="match status" value="1"/>
</dbReference>
<dbReference type="EC" id="2.3.2.27" evidence="14"/>
<evidence type="ECO:0000256" key="3">
    <source>
        <dbReference type="ARBA" id="ARBA00004906"/>
    </source>
</evidence>
<feature type="coiled-coil region" evidence="15">
    <location>
        <begin position="486"/>
        <end position="626"/>
    </location>
</feature>
<keyword evidence="9 14" id="KW-0862">Zinc</keyword>
<feature type="coiled-coil region" evidence="15">
    <location>
        <begin position="655"/>
        <end position="759"/>
    </location>
</feature>
<keyword evidence="19" id="KW-1185">Reference proteome</keyword>
<accession>A0A8H3TTQ6</accession>
<feature type="coiled-coil region" evidence="15">
    <location>
        <begin position="171"/>
        <end position="198"/>
    </location>
</feature>
<dbReference type="UniPathway" id="UPA00143"/>
<dbReference type="PROSITE" id="PS00518">
    <property type="entry name" value="ZF_RING_1"/>
    <property type="match status" value="1"/>
</dbReference>
<feature type="compositionally biased region" description="Basic and acidic residues" evidence="16">
    <location>
        <begin position="248"/>
        <end position="258"/>
    </location>
</feature>
<feature type="compositionally biased region" description="Polar residues" evidence="16">
    <location>
        <begin position="281"/>
        <end position="290"/>
    </location>
</feature>
<keyword evidence="6 14" id="KW-0479">Metal-binding</keyword>
<dbReference type="GO" id="GO:0061630">
    <property type="term" value="F:ubiquitin protein ligase activity"/>
    <property type="evidence" value="ECO:0007669"/>
    <property type="project" value="UniProtKB-EC"/>
</dbReference>
<comment type="subcellular location">
    <subcellularLocation>
        <location evidence="2 14">Nucleus</location>
    </subcellularLocation>
</comment>
<dbReference type="GO" id="GO:0016567">
    <property type="term" value="P:protein ubiquitination"/>
    <property type="evidence" value="ECO:0007669"/>
    <property type="project" value="UniProtKB-UniRule"/>
</dbReference>
<evidence type="ECO:0000256" key="5">
    <source>
        <dbReference type="ARBA" id="ARBA00022679"/>
    </source>
</evidence>
<evidence type="ECO:0000256" key="14">
    <source>
        <dbReference type="RuleBase" id="RU365038"/>
    </source>
</evidence>
<evidence type="ECO:0000256" key="11">
    <source>
        <dbReference type="ARBA" id="ARBA00023054"/>
    </source>
</evidence>
<protein>
    <recommendedName>
        <fullName evidence="14">E3 ubiquitin protein ligase</fullName>
        <ecNumber evidence="14">2.3.2.27</ecNumber>
    </recommendedName>
</protein>
<evidence type="ECO:0000313" key="18">
    <source>
        <dbReference type="EMBL" id="GHJ86044.1"/>
    </source>
</evidence>
<evidence type="ECO:0000256" key="15">
    <source>
        <dbReference type="SAM" id="Coils"/>
    </source>
</evidence>
<keyword evidence="5 14" id="KW-0808">Transferase</keyword>
<evidence type="ECO:0000256" key="13">
    <source>
        <dbReference type="PROSITE-ProRule" id="PRU00175"/>
    </source>
</evidence>
<dbReference type="InterPro" id="IPR018957">
    <property type="entry name" value="Znf_C3HC4_RING-type"/>
</dbReference>
<name>A0A8H3TTQ6_9TREE</name>
<evidence type="ECO:0000256" key="2">
    <source>
        <dbReference type="ARBA" id="ARBA00004123"/>
    </source>
</evidence>
<feature type="region of interest" description="Disordered" evidence="16">
    <location>
        <begin position="220"/>
        <end position="294"/>
    </location>
</feature>
<dbReference type="GO" id="GO:0005634">
    <property type="term" value="C:nucleus"/>
    <property type="evidence" value="ECO:0007669"/>
    <property type="project" value="UniProtKB-SubCell"/>
</dbReference>
<evidence type="ECO:0000256" key="6">
    <source>
        <dbReference type="ARBA" id="ARBA00022723"/>
    </source>
</evidence>
<keyword evidence="12 14" id="KW-0539">Nucleus</keyword>
<dbReference type="InterPro" id="IPR013083">
    <property type="entry name" value="Znf_RING/FYVE/PHD"/>
</dbReference>
<evidence type="ECO:0000256" key="8">
    <source>
        <dbReference type="ARBA" id="ARBA00022786"/>
    </source>
</evidence>
<feature type="domain" description="RING-type" evidence="17">
    <location>
        <begin position="782"/>
        <end position="820"/>
    </location>
</feature>
<feature type="region of interest" description="Disordered" evidence="16">
    <location>
        <begin position="1"/>
        <end position="53"/>
    </location>
</feature>
<comment type="similarity">
    <text evidence="4 14">Belongs to the BRE1 family.</text>
</comment>
<evidence type="ECO:0000256" key="7">
    <source>
        <dbReference type="ARBA" id="ARBA00022771"/>
    </source>
</evidence>
<evidence type="ECO:0000256" key="1">
    <source>
        <dbReference type="ARBA" id="ARBA00000900"/>
    </source>
</evidence>
<gene>
    <name evidence="18" type="ORF">NliqN6_2446</name>
</gene>
<organism evidence="18 19">
    <name type="scientific">Naganishia liquefaciens</name>
    <dbReference type="NCBI Taxonomy" id="104408"/>
    <lineage>
        <taxon>Eukaryota</taxon>
        <taxon>Fungi</taxon>
        <taxon>Dikarya</taxon>
        <taxon>Basidiomycota</taxon>
        <taxon>Agaricomycotina</taxon>
        <taxon>Tremellomycetes</taxon>
        <taxon>Filobasidiales</taxon>
        <taxon>Filobasidiaceae</taxon>
        <taxon>Naganishia</taxon>
    </lineage>
</organism>
<dbReference type="InterPro" id="IPR001841">
    <property type="entry name" value="Znf_RING"/>
</dbReference>
<dbReference type="InterPro" id="IPR017907">
    <property type="entry name" value="Znf_RING_CS"/>
</dbReference>
<dbReference type="Proteomes" id="UP000620104">
    <property type="component" value="Unassembled WGS sequence"/>
</dbReference>
<comment type="caution">
    <text evidence="18">The sequence shown here is derived from an EMBL/GenBank/DDBJ whole genome shotgun (WGS) entry which is preliminary data.</text>
</comment>
<keyword evidence="10 14" id="KW-0156">Chromatin regulator</keyword>
<dbReference type="AlphaFoldDB" id="A0A8H3TTQ6"/>
<dbReference type="PROSITE" id="PS50089">
    <property type="entry name" value="ZF_RING_2"/>
    <property type="match status" value="1"/>
</dbReference>
<comment type="pathway">
    <text evidence="3 14">Protein modification; protein ubiquitination.</text>
</comment>
<evidence type="ECO:0000256" key="4">
    <source>
        <dbReference type="ARBA" id="ARBA00005555"/>
    </source>
</evidence>
<keyword evidence="11 14" id="KW-0175">Coiled coil</keyword>
<dbReference type="PANTHER" id="PTHR23163">
    <property type="entry name" value="RING FINGER PROTEIN-RELATED"/>
    <property type="match status" value="1"/>
</dbReference>
<dbReference type="OrthoDB" id="10266039at2759"/>
<sequence length="833" mass="92746">MESGSTSPRGRKRDRLGNEKGGTTQSPTPGSARRRPAALADDPDKEPRFVGDPDFLEDFRKTQIYLQLLAYRREAQRATSLLDQQTEKLQVVEGNAHALAGMWAEVEKCARYQASEPNSDDAPVLDEIKEAAIYTPHLEAALAGHFHSLKSVIGTIQPPSTAATATLQAQLAALRTAHTALKAEYEDLQKRHDSAVEASEKSARYSDELKLELARAGGRVDPIKAESPGTVQLPASQLSVGNGNESPAQRDDKSEVKQDPGAMQVDGVSANGTAEGVAGRPTTNGASTPQEGPADAKYLLDHQSREIASLRAECLQLRKDKDEISAWVIAPTDEIIAQTPLYKALVEKFAENMVGYKTRSVRGEEAIEAANAMRDDMERFRESTLHEHRLALESIRAQLRGKESEVARLRGQRDVLREENDMRKAQQAVSNKASQEIEEFVQFQEERVKMLVAEAKRLHAQLAAIGGEKDYLGFLLQREGSDLDYVRSLEEQLRQAKDSRKLLEEQLANFTASSPDLESLRQELTIAREEAATSRRRLEEREALCVTGPDASRIQDSEATAKQIQSLKLQVEQANTAVNSLYQEIDQLTQAYEGMQRIAQTKVYNLKALETQVVDLSTVKAKAEHKFFAVSRENLGLKELEVALKKSIDLQRAALEKARAVEDGLHAQLSNQEKELTLMRTTVYKYEAELQSLQTELSRAKAEVKAEEVRMTTYKADAAKYMDAESKASAQCHELEEQILQLRAKLKEAKNLAKTVESKAPATVSDSGLKRERDQLMGLLRCPACSIRFKNKILRTCLHTFCEECIQSRLANRSRKCITCMTPFGQDDVKNLF</sequence>
<evidence type="ECO:0000256" key="10">
    <source>
        <dbReference type="ARBA" id="ARBA00022853"/>
    </source>
</evidence>
<dbReference type="GO" id="GO:0006325">
    <property type="term" value="P:chromatin organization"/>
    <property type="evidence" value="ECO:0007669"/>
    <property type="project" value="UniProtKB-KW"/>
</dbReference>
<feature type="coiled-coil region" evidence="15">
    <location>
        <begin position="385"/>
        <end position="461"/>
    </location>
</feature>
<evidence type="ECO:0000256" key="12">
    <source>
        <dbReference type="ARBA" id="ARBA00023242"/>
    </source>
</evidence>
<dbReference type="GO" id="GO:0008270">
    <property type="term" value="F:zinc ion binding"/>
    <property type="evidence" value="ECO:0007669"/>
    <property type="project" value="UniProtKB-KW"/>
</dbReference>
<proteinExistence type="inferred from homology"/>
<reference evidence="18" key="1">
    <citation type="submission" date="2020-07" db="EMBL/GenBank/DDBJ databases">
        <title>Draft Genome Sequence of a Deep-Sea Yeast, Naganishia (Cryptococcus) liquefaciens strain N6.</title>
        <authorList>
            <person name="Han Y.W."/>
            <person name="Kajitani R."/>
            <person name="Morimoto H."/>
            <person name="Parhat M."/>
            <person name="Tsubouchi H."/>
            <person name="Bakenova O."/>
            <person name="Ogata M."/>
            <person name="Argunhan B."/>
            <person name="Aoki R."/>
            <person name="Kajiwara S."/>
            <person name="Itoh T."/>
            <person name="Iwasaki H."/>
        </authorList>
    </citation>
    <scope>NUCLEOTIDE SEQUENCE</scope>
    <source>
        <strain evidence="18">N6</strain>
    </source>
</reference>
<dbReference type="GO" id="GO:0033503">
    <property type="term" value="C:HULC complex"/>
    <property type="evidence" value="ECO:0007669"/>
    <property type="project" value="TreeGrafter"/>
</dbReference>
<dbReference type="Pfam" id="PF00097">
    <property type="entry name" value="zf-C3HC4"/>
    <property type="match status" value="1"/>
</dbReference>
<dbReference type="PANTHER" id="PTHR23163:SF0">
    <property type="entry name" value="E3 UBIQUITIN-PROTEIN LIGASE BRE1"/>
    <property type="match status" value="1"/>
</dbReference>
<dbReference type="SUPFAM" id="SSF57850">
    <property type="entry name" value="RING/U-box"/>
    <property type="match status" value="1"/>
</dbReference>
<feature type="compositionally biased region" description="Polar residues" evidence="16">
    <location>
        <begin position="229"/>
        <end position="247"/>
    </location>
</feature>
<keyword evidence="8 14" id="KW-0833">Ubl conjugation pathway</keyword>
<evidence type="ECO:0000256" key="16">
    <source>
        <dbReference type="SAM" id="MobiDB-lite"/>
    </source>
</evidence>